<evidence type="ECO:0000256" key="1">
    <source>
        <dbReference type="ARBA" id="ARBA00022801"/>
    </source>
</evidence>
<reference evidence="4" key="1">
    <citation type="journal article" date="2019" name="Int. J. Syst. Evol. Microbiol.">
        <title>The Global Catalogue of Microorganisms (GCM) 10K type strain sequencing project: providing services to taxonomists for standard genome sequencing and annotation.</title>
        <authorList>
            <consortium name="The Broad Institute Genomics Platform"/>
            <consortium name="The Broad Institute Genome Sequencing Center for Infectious Disease"/>
            <person name="Wu L."/>
            <person name="Ma J."/>
        </authorList>
    </citation>
    <scope>NUCLEOTIDE SEQUENCE [LARGE SCALE GENOMIC DNA]</scope>
    <source>
        <strain evidence="4">KCTC 52165</strain>
    </source>
</reference>
<sequence length="207" mass="23199">MTKLDEGLRFGPLRDSWVHLCIDMQRMFAEATEWHTPWMERVLPNVVAVVELDPARTVFTRFIPPRFADDVGGAWRRYYRKWKTMTRDRIDLQMLDLVPELARFVPPAVLEDKAVMSAWHGSLHARLRAAGIDSVIVSGAETEVCVLATVMGAVDLGYRVIIVADAICSGADSTHDAMLGIYESRYGTQVEMVTAADLFAARLNGML</sequence>
<evidence type="ECO:0000313" key="4">
    <source>
        <dbReference type="Proteomes" id="UP001595583"/>
    </source>
</evidence>
<comment type="caution">
    <text evidence="3">The sequence shown here is derived from an EMBL/GenBank/DDBJ whole genome shotgun (WGS) entry which is preliminary data.</text>
</comment>
<gene>
    <name evidence="3" type="ORF">ACFOHJ_01230</name>
</gene>
<dbReference type="Pfam" id="PF00857">
    <property type="entry name" value="Isochorismatase"/>
    <property type="match status" value="1"/>
</dbReference>
<protein>
    <submittedName>
        <fullName evidence="3">Cysteine hydrolase family protein</fullName>
    </submittedName>
</protein>
<dbReference type="Gene3D" id="3.40.50.850">
    <property type="entry name" value="Isochorismatase-like"/>
    <property type="match status" value="1"/>
</dbReference>
<dbReference type="RefSeq" id="WP_378217666.1">
    <property type="nucleotide sequence ID" value="NZ_JBHRTK010000001.1"/>
</dbReference>
<evidence type="ECO:0000313" key="3">
    <source>
        <dbReference type="EMBL" id="MFC3204827.1"/>
    </source>
</evidence>
<dbReference type="InterPro" id="IPR036380">
    <property type="entry name" value="Isochorismatase-like_sf"/>
</dbReference>
<keyword evidence="1 3" id="KW-0378">Hydrolase</keyword>
<dbReference type="PANTHER" id="PTHR43540">
    <property type="entry name" value="PEROXYUREIDOACRYLATE/UREIDOACRYLATE AMIDOHYDROLASE-RELATED"/>
    <property type="match status" value="1"/>
</dbReference>
<dbReference type="InterPro" id="IPR000868">
    <property type="entry name" value="Isochorismatase-like_dom"/>
</dbReference>
<feature type="domain" description="Isochorismatase-like" evidence="2">
    <location>
        <begin position="19"/>
        <end position="187"/>
    </location>
</feature>
<accession>A0ABV7K672</accession>
<dbReference type="SUPFAM" id="SSF52499">
    <property type="entry name" value="Isochorismatase-like hydrolases"/>
    <property type="match status" value="1"/>
</dbReference>
<dbReference type="EMBL" id="JBHRTK010000001">
    <property type="protein sequence ID" value="MFC3204827.1"/>
    <property type="molecule type" value="Genomic_DNA"/>
</dbReference>
<keyword evidence="4" id="KW-1185">Reference proteome</keyword>
<dbReference type="PANTHER" id="PTHR43540:SF6">
    <property type="entry name" value="ISOCHORISMATASE-LIKE DOMAIN-CONTAINING PROTEIN"/>
    <property type="match status" value="1"/>
</dbReference>
<proteinExistence type="predicted"/>
<name>A0ABV7K672_9HYPH</name>
<dbReference type="InterPro" id="IPR050272">
    <property type="entry name" value="Isochorismatase-like_hydrls"/>
</dbReference>
<organism evidence="3 4">
    <name type="scientific">Aquamicrobium soli</name>
    <dbReference type="NCBI Taxonomy" id="1811518"/>
    <lineage>
        <taxon>Bacteria</taxon>
        <taxon>Pseudomonadati</taxon>
        <taxon>Pseudomonadota</taxon>
        <taxon>Alphaproteobacteria</taxon>
        <taxon>Hyphomicrobiales</taxon>
        <taxon>Phyllobacteriaceae</taxon>
        <taxon>Aquamicrobium</taxon>
    </lineage>
</organism>
<dbReference type="GO" id="GO:0016787">
    <property type="term" value="F:hydrolase activity"/>
    <property type="evidence" value="ECO:0007669"/>
    <property type="project" value="UniProtKB-KW"/>
</dbReference>
<dbReference type="Proteomes" id="UP001595583">
    <property type="component" value="Unassembled WGS sequence"/>
</dbReference>
<dbReference type="CDD" id="cd00431">
    <property type="entry name" value="cysteine_hydrolases"/>
    <property type="match status" value="1"/>
</dbReference>
<evidence type="ECO:0000259" key="2">
    <source>
        <dbReference type="Pfam" id="PF00857"/>
    </source>
</evidence>